<evidence type="ECO:0000256" key="1">
    <source>
        <dbReference type="SAM" id="MobiDB-lite"/>
    </source>
</evidence>
<organism evidence="2 3">
    <name type="scientific">Epichloe festucae (strain Fl1)</name>
    <dbReference type="NCBI Taxonomy" id="877507"/>
    <lineage>
        <taxon>Eukaryota</taxon>
        <taxon>Fungi</taxon>
        <taxon>Dikarya</taxon>
        <taxon>Ascomycota</taxon>
        <taxon>Pezizomycotina</taxon>
        <taxon>Sordariomycetes</taxon>
        <taxon>Hypocreomycetidae</taxon>
        <taxon>Hypocreales</taxon>
        <taxon>Clavicipitaceae</taxon>
        <taxon>Epichloe</taxon>
    </lineage>
</organism>
<feature type="compositionally biased region" description="Polar residues" evidence="1">
    <location>
        <begin position="129"/>
        <end position="148"/>
    </location>
</feature>
<dbReference type="Proteomes" id="UP000594364">
    <property type="component" value="Chromosome 1"/>
</dbReference>
<evidence type="ECO:0000313" key="3">
    <source>
        <dbReference type="Proteomes" id="UP000594364"/>
    </source>
</evidence>
<dbReference type="EMBL" id="CP031385">
    <property type="protein sequence ID" value="QPG94306.1"/>
    <property type="molecule type" value="Genomic_DNA"/>
</dbReference>
<feature type="compositionally biased region" description="Gly residues" evidence="1">
    <location>
        <begin position="365"/>
        <end position="374"/>
    </location>
</feature>
<feature type="region of interest" description="Disordered" evidence="1">
    <location>
        <begin position="1"/>
        <end position="215"/>
    </location>
</feature>
<sequence length="818" mass="87620">MAPPNGSVKGRKARTTAQQPKPVVPALPLTYVNRKAAASGRDSSVTTSSAASSATEVHSPRSQAPSNQPDVTGNAQSVSAESEGISTAATSQVDDQSPPRSGDSTSEPANTTGQVFADTVNHGRKPSSHETNSGMSPVTSAKKQNGSTHFEPAPAVDPSILRSKSEATSETSVSSIAPASKVEHDIAVKTAKGRPPPAVSPSRYQIPPPFQPANRPYGNMTNGDIVRGSRPPVPNGPARVHHPHPSNGSIHFGTFQESQNTSPAPPHSGGIVPPASIPAADGRTAYMPPAGNGFPPMMPYGADIMQLANFDNYGRPALGFGPMDAFPMYGNNFGPSTPHSFHDSQSSGQPEDNAIYHQYPANGHRNGGGAGLGDLDGPAHNQHGRMFVPPEYPRMVQGHGPYPHLVPHDDNAGDRLVEYMRQQFGDPELADHTLELRYLDDRAAPVRIPGHRLVFARSRVLGALLRKQTLQLTSDRTLPTLLLETGDKWLRSDAFYMSVQRLYGLPLLPLPPRGRPESPSIADAGTTHDQLEFALSYAAAGHLLEWAPIVRRGCEVATQLLNWHSMEKMIEFALEGYVDNGSGDSFKFGDGSKILLNAVVTFIVDNLPPTFKLDVSSEDPKQYARLPECPPPPPPKTAKKPAAVVARGSSVQFGKGRRSQQITGIQFGDLSLGEEVPGPESQTPKAAHQAQPVANAVLSRALINLPFSQVKMILESAGSGNVDGWANAESRYRIIRSAVEEREARRLRALDAVLRGRVLGSDRIRAALRSPNPQSMGAWSALGWQEEILPYGNADGPALGRKWIPCMEIQNDEAAAYP</sequence>
<name>A0A7S9PSE7_EPIFF</name>
<proteinExistence type="predicted"/>
<feature type="compositionally biased region" description="Polar residues" evidence="1">
    <location>
        <begin position="336"/>
        <end position="350"/>
    </location>
</feature>
<feature type="region of interest" description="Disordered" evidence="1">
    <location>
        <begin position="622"/>
        <end position="641"/>
    </location>
</feature>
<evidence type="ECO:0000313" key="2">
    <source>
        <dbReference type="EMBL" id="QPG94306.1"/>
    </source>
</evidence>
<feature type="region of interest" description="Disordered" evidence="1">
    <location>
        <begin position="254"/>
        <end position="275"/>
    </location>
</feature>
<accession>A0A7S9PSE7</accession>
<dbReference type="OrthoDB" id="5329403at2759"/>
<dbReference type="AlphaFoldDB" id="A0A7S9PSE7"/>
<feature type="compositionally biased region" description="Low complexity" evidence="1">
    <location>
        <begin position="43"/>
        <end position="55"/>
    </location>
</feature>
<keyword evidence="3" id="KW-1185">Reference proteome</keyword>
<gene>
    <name evidence="2" type="ORF">C2857_005654</name>
</gene>
<reference evidence="2 3" key="1">
    <citation type="journal article" date="2018" name="PLoS Genet.">
        <title>Repeat elements organise 3D genome structure and mediate transcription in the filamentous fungus Epichloe festucae.</title>
        <authorList>
            <person name="Winter D.J."/>
            <person name="Ganley A.R.D."/>
            <person name="Young C.A."/>
            <person name="Liachko I."/>
            <person name="Schardl C.L."/>
            <person name="Dupont P.Y."/>
            <person name="Berry D."/>
            <person name="Ram A."/>
            <person name="Scott B."/>
            <person name="Cox M.P."/>
        </authorList>
    </citation>
    <scope>NUCLEOTIDE SEQUENCE [LARGE SCALE GENOMIC DNA]</scope>
    <source>
        <strain evidence="2 3">Fl1</strain>
    </source>
</reference>
<feature type="compositionally biased region" description="Polar residues" evidence="1">
    <location>
        <begin position="60"/>
        <end position="114"/>
    </location>
</feature>
<protein>
    <submittedName>
        <fullName evidence="2">Uncharacterized protein</fullName>
    </submittedName>
</protein>
<feature type="compositionally biased region" description="Polar residues" evidence="1">
    <location>
        <begin position="166"/>
        <end position="177"/>
    </location>
</feature>
<feature type="region of interest" description="Disordered" evidence="1">
    <location>
        <begin position="336"/>
        <end position="385"/>
    </location>
</feature>